<evidence type="ECO:0000313" key="2">
    <source>
        <dbReference type="EMBL" id="RDX75545.1"/>
    </source>
</evidence>
<feature type="non-terminal residue" evidence="2">
    <location>
        <position position="1"/>
    </location>
</feature>
<feature type="region of interest" description="Disordered" evidence="1">
    <location>
        <begin position="190"/>
        <end position="232"/>
    </location>
</feature>
<dbReference type="PANTHER" id="PTHR33223:SF10">
    <property type="entry name" value="AMINOTRANSFERASE-LIKE PLANT MOBILE DOMAIN-CONTAINING PROTEIN"/>
    <property type="match status" value="1"/>
</dbReference>
<dbReference type="OrthoDB" id="1752047at2759"/>
<gene>
    <name evidence="2" type="ORF">CR513_44558</name>
</gene>
<sequence length="379" mass="43362">MSRSLIWTMKEFGSDIHAQEASRFHHPKAFVPRLNTFSNNSNTNHNLAHLTRYATGYASIPQGTYPRNRLVWAVAMHESNASPKPINSRIHTRTKSPARVLSWKFLARTSGIVCGHKMTNPVLDLGATLASSNPTRESLALQTIMRELDEIGKWVATNNEELFEVRRLATIKSEIQKRYADEIKALSHTATQQPERIVENEAREARSAEVTNKQLTPTQLGPGAPNTPSTREHPFIDGIMETLLPKGWRDVYLDKYDSTSNPDEHLAKYVTQVNMFSSEDVILYRIFLTSLKGLTLHWYMQLLANSIDLFTTLKKKFSTQYLTNRDNKPLRSFMGRFSNVSVKIRHLNPEVVLHSMFMALKVRPFSNNLCRDPPRPWMN</sequence>
<dbReference type="PANTHER" id="PTHR33223">
    <property type="entry name" value="CCHC-TYPE DOMAIN-CONTAINING PROTEIN"/>
    <property type="match status" value="1"/>
</dbReference>
<organism evidence="2 3">
    <name type="scientific">Mucuna pruriens</name>
    <name type="common">Velvet bean</name>
    <name type="synonym">Dolichos pruriens</name>
    <dbReference type="NCBI Taxonomy" id="157652"/>
    <lineage>
        <taxon>Eukaryota</taxon>
        <taxon>Viridiplantae</taxon>
        <taxon>Streptophyta</taxon>
        <taxon>Embryophyta</taxon>
        <taxon>Tracheophyta</taxon>
        <taxon>Spermatophyta</taxon>
        <taxon>Magnoliopsida</taxon>
        <taxon>eudicotyledons</taxon>
        <taxon>Gunneridae</taxon>
        <taxon>Pentapetalae</taxon>
        <taxon>rosids</taxon>
        <taxon>fabids</taxon>
        <taxon>Fabales</taxon>
        <taxon>Fabaceae</taxon>
        <taxon>Papilionoideae</taxon>
        <taxon>50 kb inversion clade</taxon>
        <taxon>NPAAA clade</taxon>
        <taxon>indigoferoid/millettioid clade</taxon>
        <taxon>Phaseoleae</taxon>
        <taxon>Mucuna</taxon>
    </lineage>
</organism>
<evidence type="ECO:0000256" key="1">
    <source>
        <dbReference type="SAM" id="MobiDB-lite"/>
    </source>
</evidence>
<dbReference type="Proteomes" id="UP000257109">
    <property type="component" value="Unassembled WGS sequence"/>
</dbReference>
<comment type="caution">
    <text evidence="2">The sequence shown here is derived from an EMBL/GenBank/DDBJ whole genome shotgun (WGS) entry which is preliminary data.</text>
</comment>
<accession>A0A371FB81</accession>
<name>A0A371FB81_MUCPR</name>
<feature type="compositionally biased region" description="Polar residues" evidence="1">
    <location>
        <begin position="209"/>
        <end position="219"/>
    </location>
</feature>
<reference evidence="2" key="1">
    <citation type="submission" date="2018-05" db="EMBL/GenBank/DDBJ databases">
        <title>Draft genome of Mucuna pruriens seed.</title>
        <authorList>
            <person name="Nnadi N.E."/>
            <person name="Vos R."/>
            <person name="Hasami M.H."/>
            <person name="Devisetty U.K."/>
            <person name="Aguiy J.C."/>
        </authorList>
    </citation>
    <scope>NUCLEOTIDE SEQUENCE [LARGE SCALE GENOMIC DNA]</scope>
    <source>
        <strain evidence="2">JCA_2017</strain>
    </source>
</reference>
<dbReference type="AlphaFoldDB" id="A0A371FB81"/>
<keyword evidence="3" id="KW-1185">Reference proteome</keyword>
<evidence type="ECO:0008006" key="4">
    <source>
        <dbReference type="Google" id="ProtNLM"/>
    </source>
</evidence>
<dbReference type="EMBL" id="QJKJ01009807">
    <property type="protein sequence ID" value="RDX75545.1"/>
    <property type="molecule type" value="Genomic_DNA"/>
</dbReference>
<feature type="compositionally biased region" description="Basic and acidic residues" evidence="1">
    <location>
        <begin position="196"/>
        <end position="207"/>
    </location>
</feature>
<protein>
    <recommendedName>
        <fullName evidence="4">Retrotransposon gag domain-containing protein</fullName>
    </recommendedName>
</protein>
<proteinExistence type="predicted"/>
<evidence type="ECO:0000313" key="3">
    <source>
        <dbReference type="Proteomes" id="UP000257109"/>
    </source>
</evidence>